<evidence type="ECO:0000259" key="1">
    <source>
        <dbReference type="PROSITE" id="PS51723"/>
    </source>
</evidence>
<dbReference type="Proteomes" id="UP000003900">
    <property type="component" value="Unassembled WGS sequence"/>
</dbReference>
<dbReference type="InterPro" id="IPR035423">
    <property type="entry name" value="M60-like_N"/>
</dbReference>
<proteinExistence type="predicted"/>
<dbReference type="EMBL" id="AHKH01000001">
    <property type="protein sequence ID" value="EHQ64426.1"/>
    <property type="molecule type" value="Genomic_DNA"/>
</dbReference>
<dbReference type="InterPro" id="IPR051244">
    <property type="entry name" value="TCAF"/>
</dbReference>
<dbReference type="SMART" id="SM01276">
    <property type="entry name" value="M60-like"/>
    <property type="match status" value="1"/>
</dbReference>
<name>H3S9H8_9BACL</name>
<dbReference type="AlphaFoldDB" id="H3S9H8"/>
<sequence length="1081" mass="118409">MGLSMVMGQAAAGAYPTDAYVTGAYAADEDAAHAYAVDRGFAAAKTRAQTEPGSGNRARAASQHDLDVIYRDLGGYPSVSATYNGGVAAIGDSAFVLAANPETTPILAAARYGAGRVVVAGDDSYFKFTSDMTDDRRTVARNILIWATEEAEPLTYQDALDGAGTLPLLTATSKSFTADSRYPIQVLTSDSFHSFELDPARYPVAYVDATMKQDEIDTLASYVERGGSIVVAMKGWVMEQYPNVFLGEAYQGRTAKLNEDYPLQRLLNRMGLGLMNNIATTKTETFPKLTEEGANHYHAAALVDQAKRVEAGELDPNLLEIGPAGADAKKKLQVLAAITGGTFGGLTAESPMHAQIQQDAEQLDTDLSFPLDRSLSPYSSALLAYKLSLVGNQLDAPKSPYADNFPGPVPADAPRVRQKTVAVDFDYSTFDHLRQGTVPKNWISTGLYAPAGEWLTVHVPEGTAGLDVQVGAHTDNLTSQNVWKRIPVVTQRKALAPGENRIRSPYGGLLYLIPTKPQAGVQKDIAIQGGVEAPYYVLGQTTEEEWRTDISQRPAPWAELQGRRVILTLPSEYVRNLGDPKPLLEQWDRIVEYTDEVAGLSPDAPMPHRSVNLPFRYVADRQISAGFMHAGYPIMFQIDPSAAHAVDIERVTRNGWGFWHETGHEYQQGPWSWDVTGEVTVNIYSLYVQQKFGNPSNLLTRNSEGQDFYDRARDYLEQSDPGTTVYGKSGQDLFVNLVLFRQLSLAYGWDFYQELHRAYRELPANQLPADNQAKIDLFVVMASKTAGEDLTEFFDKWFVKYTPGTVKAQIAALNLPKPSQPIWELRESEGIEAPVIELAPDQEWTKEKVEVKVTNPTPIEEGSGLRNQYKIGEAGTWTEYREPFTIDAEGETNVYARVRQLSGVTSDEVMASVKIDRTAPIIEASVTDIVYGSAPVTLPIAATDALSGVQAITVLLDGVPLEAPYVIVPSELAAGRHELKITASDHAGNVREATLAFTVVKTVSVQDLYEVVDRAEAEGRITNRGIVQALKSHIAKVEKGDLNDPDTYRALEQFIQAQSGKHIDEQTASELLRLIAQLKDA</sequence>
<reference evidence="2 3" key="1">
    <citation type="journal article" date="2012" name="J. Bacteriol.">
        <title>Genome Sequence of the Pattern-Forming Social Bacterium Paenibacillus dendritiformis C454 Chiral Morphotype.</title>
        <authorList>
            <person name="Sirota-Madi A."/>
            <person name="Olender T."/>
            <person name="Helman Y."/>
            <person name="Brainis I."/>
            <person name="Finkelshtein A."/>
            <person name="Roth D."/>
            <person name="Hagai E."/>
            <person name="Leshkowitz D."/>
            <person name="Brodsky L."/>
            <person name="Galatenko V."/>
            <person name="Nikolaev V."/>
            <person name="Gutnick D.L."/>
            <person name="Lancet D."/>
            <person name="Ben-Jacob E."/>
        </authorList>
    </citation>
    <scope>NUCLEOTIDE SEQUENCE [LARGE SCALE GENOMIC DNA]</scope>
    <source>
        <strain evidence="2 3">C454</strain>
    </source>
</reference>
<dbReference type="InterPro" id="IPR013783">
    <property type="entry name" value="Ig-like_fold"/>
</dbReference>
<dbReference type="Gene3D" id="2.60.120.1250">
    <property type="entry name" value="Peptidase M60, enhancin-like domain 1"/>
    <property type="match status" value="1"/>
</dbReference>
<dbReference type="PANTHER" id="PTHR15730:SF5">
    <property type="entry name" value="SI:CH211-210B2.2-RELATED"/>
    <property type="match status" value="1"/>
</dbReference>
<gene>
    <name evidence="2" type="ORF">PDENDC454_00890</name>
</gene>
<dbReference type="PATRIC" id="fig|1131935.3.peg.165"/>
<dbReference type="Gene3D" id="3.40.390.80">
    <property type="entry name" value="Peptidase M60, enhancin-like domain 2"/>
    <property type="match status" value="1"/>
</dbReference>
<keyword evidence="3" id="KW-1185">Reference proteome</keyword>
<dbReference type="Gene3D" id="2.60.40.10">
    <property type="entry name" value="Immunoglobulins"/>
    <property type="match status" value="1"/>
</dbReference>
<dbReference type="Gene3D" id="1.10.390.30">
    <property type="entry name" value="Peptidase M60, enhancin-like domain 3"/>
    <property type="match status" value="1"/>
</dbReference>
<protein>
    <recommendedName>
        <fullName evidence="1">Peptidase M60 domain-containing protein</fullName>
    </recommendedName>
</protein>
<dbReference type="Pfam" id="PF17291">
    <property type="entry name" value="M60-like_N"/>
    <property type="match status" value="1"/>
</dbReference>
<dbReference type="InterPro" id="IPR042279">
    <property type="entry name" value="Pep_M60_3"/>
</dbReference>
<organism evidence="2 3">
    <name type="scientific">Paenibacillus dendritiformis C454</name>
    <dbReference type="NCBI Taxonomy" id="1131935"/>
    <lineage>
        <taxon>Bacteria</taxon>
        <taxon>Bacillati</taxon>
        <taxon>Bacillota</taxon>
        <taxon>Bacilli</taxon>
        <taxon>Bacillales</taxon>
        <taxon>Paenibacillaceae</taxon>
        <taxon>Paenibacillus</taxon>
    </lineage>
</organism>
<dbReference type="PANTHER" id="PTHR15730">
    <property type="entry name" value="EXPERIMENTAL AUTOIMMUNE PROSTATITIS ANTIGEN 2-RELATED"/>
    <property type="match status" value="1"/>
</dbReference>
<evidence type="ECO:0000313" key="2">
    <source>
        <dbReference type="EMBL" id="EHQ64426.1"/>
    </source>
</evidence>
<accession>H3S9H8</accession>
<dbReference type="Pfam" id="PF13402">
    <property type="entry name" value="Peptidase_M60"/>
    <property type="match status" value="1"/>
</dbReference>
<feature type="domain" description="Peptidase M60" evidence="1">
    <location>
        <begin position="440"/>
        <end position="748"/>
    </location>
</feature>
<dbReference type="InterPro" id="IPR031161">
    <property type="entry name" value="Peptidase_M60_dom"/>
</dbReference>
<evidence type="ECO:0000313" key="3">
    <source>
        <dbReference type="Proteomes" id="UP000003900"/>
    </source>
</evidence>
<dbReference type="STRING" id="1131935.PDENDC454_00890"/>
<dbReference type="PROSITE" id="PS51723">
    <property type="entry name" value="PEPTIDASE_M60"/>
    <property type="match status" value="1"/>
</dbReference>
<comment type="caution">
    <text evidence="2">The sequence shown here is derived from an EMBL/GenBank/DDBJ whole genome shotgun (WGS) entry which is preliminary data.</text>
</comment>